<keyword evidence="9" id="KW-0325">Glycoprotein</keyword>
<evidence type="ECO:0000256" key="6">
    <source>
        <dbReference type="ARBA" id="ARBA00022989"/>
    </source>
</evidence>
<keyword evidence="3 10" id="KW-0812">Transmembrane</keyword>
<evidence type="ECO:0000256" key="9">
    <source>
        <dbReference type="ARBA" id="ARBA00023180"/>
    </source>
</evidence>
<dbReference type="InterPro" id="IPR052672">
    <property type="entry name" value="Type1_Cytokine_Rcpt_Type2"/>
</dbReference>
<accession>A0AAV2LRT9</accession>
<keyword evidence="7 10" id="KW-0472">Membrane</keyword>
<name>A0AAV2LRT9_KNICA</name>
<protein>
    <recommendedName>
        <fullName evidence="11">Fibronectin type-III domain-containing protein</fullName>
    </recommendedName>
</protein>
<dbReference type="CDD" id="cd00063">
    <property type="entry name" value="FN3"/>
    <property type="match status" value="3"/>
</dbReference>
<comment type="subcellular location">
    <subcellularLocation>
        <location evidence="1">Membrane</location>
        <topology evidence="1">Single-pass type I membrane protein</topology>
    </subcellularLocation>
</comment>
<dbReference type="EMBL" id="OZ035826">
    <property type="protein sequence ID" value="CAL1604786.1"/>
    <property type="molecule type" value="Genomic_DNA"/>
</dbReference>
<keyword evidence="13" id="KW-1185">Reference proteome</keyword>
<dbReference type="AlphaFoldDB" id="A0AAV2LRT9"/>
<dbReference type="InterPro" id="IPR003961">
    <property type="entry name" value="FN3_dom"/>
</dbReference>
<dbReference type="GO" id="GO:0005886">
    <property type="term" value="C:plasma membrane"/>
    <property type="evidence" value="ECO:0007669"/>
    <property type="project" value="UniProtKB-ARBA"/>
</dbReference>
<dbReference type="SUPFAM" id="SSF49265">
    <property type="entry name" value="Fibronectin type III"/>
    <property type="match status" value="2"/>
</dbReference>
<organism evidence="12 13">
    <name type="scientific">Knipowitschia caucasica</name>
    <name type="common">Caucasian dwarf goby</name>
    <name type="synonym">Pomatoschistus caucasicus</name>
    <dbReference type="NCBI Taxonomy" id="637954"/>
    <lineage>
        <taxon>Eukaryota</taxon>
        <taxon>Metazoa</taxon>
        <taxon>Chordata</taxon>
        <taxon>Craniata</taxon>
        <taxon>Vertebrata</taxon>
        <taxon>Euteleostomi</taxon>
        <taxon>Actinopterygii</taxon>
        <taxon>Neopterygii</taxon>
        <taxon>Teleostei</taxon>
        <taxon>Neoteleostei</taxon>
        <taxon>Acanthomorphata</taxon>
        <taxon>Gobiaria</taxon>
        <taxon>Gobiiformes</taxon>
        <taxon>Gobioidei</taxon>
        <taxon>Gobiidae</taxon>
        <taxon>Gobiinae</taxon>
        <taxon>Knipowitschia</taxon>
    </lineage>
</organism>
<dbReference type="PROSITE" id="PS50853">
    <property type="entry name" value="FN3"/>
    <property type="match status" value="2"/>
</dbReference>
<gene>
    <name evidence="12" type="ORF">KC01_LOCUS32241</name>
</gene>
<evidence type="ECO:0000313" key="12">
    <source>
        <dbReference type="EMBL" id="CAL1604786.1"/>
    </source>
</evidence>
<dbReference type="SMART" id="SM00060">
    <property type="entry name" value="FN3"/>
    <property type="match status" value="3"/>
</dbReference>
<dbReference type="Proteomes" id="UP001497482">
    <property type="component" value="Chromosome 4"/>
</dbReference>
<evidence type="ECO:0000256" key="3">
    <source>
        <dbReference type="ARBA" id="ARBA00022692"/>
    </source>
</evidence>
<evidence type="ECO:0000256" key="1">
    <source>
        <dbReference type="ARBA" id="ARBA00004479"/>
    </source>
</evidence>
<keyword evidence="4" id="KW-0732">Signal</keyword>
<dbReference type="PANTHER" id="PTHR48423:SF1">
    <property type="entry name" value="INTERLEUKIN-27 RECEPTOR SUBUNIT ALPHA"/>
    <property type="match status" value="1"/>
</dbReference>
<dbReference type="InterPro" id="IPR013783">
    <property type="entry name" value="Ig-like_fold"/>
</dbReference>
<dbReference type="PANTHER" id="PTHR48423">
    <property type="entry name" value="INTERLEUKIN-27 RECEPTOR SUBUNIT ALPHA"/>
    <property type="match status" value="1"/>
</dbReference>
<dbReference type="Gene3D" id="2.60.40.10">
    <property type="entry name" value="Immunoglobulins"/>
    <property type="match status" value="7"/>
</dbReference>
<keyword evidence="8" id="KW-0675">Receptor</keyword>
<sequence>MIAIFLVFAKHGEGNKNCALQCEPQNIQLSSVNQDLELTWDSPPSCLSQKNLMFELEVLLESRHVHHGAVRAADHAGSGHSWRWTSSVPLECATHSIQIRSKCGELSSDWITETLPGLEPTAEIQVFPQDSVFEVGSRVTFCCIVPTTKPFKEMTVRNYVDGPRPVSTLRPHTYALTLDLRWPTPISDAEVVCRAEGVDENGALAVIGYRPTDRDLKCETRDFSSAECFWTVGHQIFYKPTDYWLLEQSCSRQTSGKCSQKVRVDQGEKNWTLVAQNVLGTIRLVDEADLTKRVRMYAPQRLNISSVNAKNVTLRWFWSVQQYQRLPLTCQIHVTKETVAIQVEKSGFGLTSVVITSLSPNRPYSVKVRCASESNFWKWGDWSQTASFHTEGDIPDALDVWTHREGNITHIKWKLLEDDQSHRKITHYEVEWVDSEMTEPKKTLCIVHPKTSVALNLSPFQKYVIFVTAVNAYGSSLPAQMIAPPQSPESPQWDSWRIQGVAGGFNLSWTDALNETCGYILDWCPVSGDCSVDWLKLPPNTTSAVIHSKDFQDGVRYRLSMYLCTTDAPMLLAVREGYTREQKIADGLFKNLRWEQRVSDVTISWDRVSLEEQSAFIKGYVMNCSNEHKSVQVHTENAQVSNLTVRNLDIDSYTFSVLALTSMGECGLTKIHVTLNPQSDNLISAFLISLFAVCSSLIVFAVVCYRQRACITRNVYPPIPEPVLKGINVPFPGVSLCPVEEPIVQAPVLYCPVAGSQEDVDKFSPHPSDPQLLQTLHGHNETPIPVGSWSPVSPNPSYALVQLGNNRTSDDALWDSEDGPWLSNFPRPQLSDFIDKGQNSDTISCVSNYIILPH</sequence>
<dbReference type="Pfam" id="PF17971">
    <property type="entry name" value="LIFR_D2"/>
    <property type="match status" value="1"/>
</dbReference>
<evidence type="ECO:0000256" key="2">
    <source>
        <dbReference type="ARBA" id="ARBA00008921"/>
    </source>
</evidence>
<evidence type="ECO:0000313" key="13">
    <source>
        <dbReference type="Proteomes" id="UP001497482"/>
    </source>
</evidence>
<evidence type="ECO:0000259" key="11">
    <source>
        <dbReference type="PROSITE" id="PS50853"/>
    </source>
</evidence>
<feature type="domain" description="Fibronectin type-III" evidence="11">
    <location>
        <begin position="298"/>
        <end position="393"/>
    </location>
</feature>
<feature type="domain" description="Fibronectin type-III" evidence="11">
    <location>
        <begin position="394"/>
        <end position="490"/>
    </location>
</feature>
<evidence type="ECO:0000256" key="5">
    <source>
        <dbReference type="ARBA" id="ARBA00022737"/>
    </source>
</evidence>
<dbReference type="InterPro" id="IPR040817">
    <property type="entry name" value="LIFR_D2"/>
</dbReference>
<keyword evidence="6 10" id="KW-1133">Transmembrane helix</keyword>
<evidence type="ECO:0000256" key="8">
    <source>
        <dbReference type="ARBA" id="ARBA00023170"/>
    </source>
</evidence>
<evidence type="ECO:0000256" key="7">
    <source>
        <dbReference type="ARBA" id="ARBA00023136"/>
    </source>
</evidence>
<evidence type="ECO:0000256" key="4">
    <source>
        <dbReference type="ARBA" id="ARBA00022729"/>
    </source>
</evidence>
<comment type="similarity">
    <text evidence="2">Belongs to the type I cytokine receptor family. Type 2 subfamily.</text>
</comment>
<dbReference type="InterPro" id="IPR036116">
    <property type="entry name" value="FN3_sf"/>
</dbReference>
<evidence type="ECO:0000256" key="10">
    <source>
        <dbReference type="SAM" id="Phobius"/>
    </source>
</evidence>
<feature type="transmembrane region" description="Helical" evidence="10">
    <location>
        <begin position="682"/>
        <end position="705"/>
    </location>
</feature>
<keyword evidence="5" id="KW-0677">Repeat</keyword>
<proteinExistence type="inferred from homology"/>
<reference evidence="12 13" key="1">
    <citation type="submission" date="2024-04" db="EMBL/GenBank/DDBJ databases">
        <authorList>
            <person name="Waldvogel A.-M."/>
            <person name="Schoenle A."/>
        </authorList>
    </citation>
    <scope>NUCLEOTIDE SEQUENCE [LARGE SCALE GENOMIC DNA]</scope>
</reference>